<keyword evidence="15" id="KW-1185">Reference proteome</keyword>
<dbReference type="GO" id="GO:0005524">
    <property type="term" value="F:ATP binding"/>
    <property type="evidence" value="ECO:0007669"/>
    <property type="project" value="UniProtKB-KW"/>
</dbReference>
<dbReference type="PANTHER" id="PTHR10947">
    <property type="entry name" value="PHENYLALANYL-TRNA SYNTHETASE BETA CHAIN AND LEUCINE-RICH REPEAT-CONTAINING PROTEIN 47"/>
    <property type="match status" value="1"/>
</dbReference>
<dbReference type="Pfam" id="PF17759">
    <property type="entry name" value="tRNA_synthFbeta"/>
    <property type="match status" value="1"/>
</dbReference>
<dbReference type="SMART" id="SM00874">
    <property type="entry name" value="B5"/>
    <property type="match status" value="1"/>
</dbReference>
<accession>A0A4P2VJF8</accession>
<dbReference type="InterPro" id="IPR005146">
    <property type="entry name" value="B3/B4_tRNA-bd"/>
</dbReference>
<comment type="cofactor">
    <cofactor evidence="1">
        <name>Mg(2+)</name>
        <dbReference type="ChEBI" id="CHEBI:18420"/>
    </cofactor>
</comment>
<sequence length="529" mass="57742">MLPYAGLDIESVEGYTARLEYSPNRPDFATEWGIAHYLRGLIGVELGPAEIPLSPSGVLVSADPALRGIRPYVAGLVSKGLKLDDDSLKQLIRMQEDLHEGLGRHRRRVAIGLHDLDRITPPIRYMAVGDDYAFVPLGESRSWTVKSILEEHELGRKYGSSFSGTSLYPVLIDSAGNTLSFPPIINGEHTRVHGGTRSLFVDVTGTSLTKVMDALSVLALTLHEMKARIEYISVDYGGLILRTPDLSSRELYVGASRASSLLGLDLKPPDLAKYLGRSRIGVREVLHDGVVALVPRYRFDVMHEVDLVEEIAYGYGYPRLSPEQPREPGIGELSQASLFDEMVRDIATGMGMQEVITTHLTSYNILYRATGRSPEHSIRVLSSKSSEHEYLRDSLIPGLLHVLSTNVHEEYPQRIFEVGVVARSEGTSAGEHRRFAVAVAHAKASFTEVKSIVDAMVRSLLGVQPSYSASGCARPFIDGRCASTSLSGTELGVLGEIAPSALEQFHIQVPVAAAELDVDMLRALCGTGQ</sequence>
<dbReference type="GO" id="GO:0006432">
    <property type="term" value="P:phenylalanyl-tRNA aminoacylation"/>
    <property type="evidence" value="ECO:0007669"/>
    <property type="project" value="InterPro"/>
</dbReference>
<evidence type="ECO:0000256" key="5">
    <source>
        <dbReference type="ARBA" id="ARBA00022490"/>
    </source>
</evidence>
<dbReference type="EMBL" id="AP018732">
    <property type="protein sequence ID" value="BBE41458.1"/>
    <property type="molecule type" value="Genomic_DNA"/>
</dbReference>
<dbReference type="InterPro" id="IPR009061">
    <property type="entry name" value="DNA-bd_dom_put_sf"/>
</dbReference>
<comment type="subcellular location">
    <subcellularLocation>
        <location evidence="2">Cytoplasm</location>
    </subcellularLocation>
</comment>
<feature type="domain" description="B5" evidence="13">
    <location>
        <begin position="246"/>
        <end position="322"/>
    </location>
</feature>
<dbReference type="Gene3D" id="3.30.930.10">
    <property type="entry name" value="Bira Bifunctional Protein, Domain 2"/>
    <property type="match status" value="1"/>
</dbReference>
<dbReference type="KEGG" id="ccai:NAS2_0044"/>
<evidence type="ECO:0000256" key="1">
    <source>
        <dbReference type="ARBA" id="ARBA00001946"/>
    </source>
</evidence>
<dbReference type="InterPro" id="IPR020825">
    <property type="entry name" value="Phe-tRNA_synthase-like_B3/B4"/>
</dbReference>
<keyword evidence="5" id="KW-0963">Cytoplasm</keyword>
<dbReference type="InterPro" id="IPR045060">
    <property type="entry name" value="Phe-tRNA-ligase_IIc_bsu"/>
</dbReference>
<gene>
    <name evidence="14" type="ORF">NAS2_0044</name>
</gene>
<reference evidence="14 15" key="1">
    <citation type="journal article" date="2019" name="ISME J.">
        <title>Isolation and characterization of a thermophilic sulfur- and iron-reducing thaumarchaeote from a terrestrial acidic hot spring.</title>
        <authorList>
            <person name="Kato S."/>
            <person name="Itoh T."/>
            <person name="Yuki M."/>
            <person name="Nagamori M."/>
            <person name="Ohnishi M."/>
            <person name="Uematsu K."/>
            <person name="Suzuki K."/>
            <person name="Takashina T."/>
            <person name="Ohkuma M."/>
        </authorList>
    </citation>
    <scope>NUCLEOTIDE SEQUENCE [LARGE SCALE GENOMIC DNA]</scope>
    <source>
        <strain evidence="14 15">NAS-02</strain>
    </source>
</reference>
<dbReference type="SUPFAM" id="SSF55681">
    <property type="entry name" value="Class II aaRS and biotin synthetases"/>
    <property type="match status" value="1"/>
</dbReference>
<dbReference type="SMART" id="SM00873">
    <property type="entry name" value="B3_4"/>
    <property type="match status" value="1"/>
</dbReference>
<evidence type="ECO:0000256" key="9">
    <source>
        <dbReference type="ARBA" id="ARBA00022840"/>
    </source>
</evidence>
<dbReference type="GO" id="GO:0003723">
    <property type="term" value="F:RNA binding"/>
    <property type="evidence" value="ECO:0007669"/>
    <property type="project" value="InterPro"/>
</dbReference>
<keyword evidence="12 14" id="KW-0030">Aminoacyl-tRNA synthetase</keyword>
<dbReference type="SUPFAM" id="SSF46955">
    <property type="entry name" value="Putative DNA-binding domain"/>
    <property type="match status" value="1"/>
</dbReference>
<dbReference type="AlphaFoldDB" id="A0A4P2VJF8"/>
<keyword evidence="8" id="KW-0547">Nucleotide-binding</keyword>
<evidence type="ECO:0000256" key="7">
    <source>
        <dbReference type="ARBA" id="ARBA00022723"/>
    </source>
</evidence>
<protein>
    <recommendedName>
        <fullName evidence="4">phenylalanine--tRNA ligase</fullName>
        <ecNumber evidence="4">6.1.1.20</ecNumber>
    </recommendedName>
</protein>
<dbReference type="Gene3D" id="3.50.40.10">
    <property type="entry name" value="Phenylalanyl-trna Synthetase, Chain B, domain 3"/>
    <property type="match status" value="1"/>
</dbReference>
<dbReference type="Gene3D" id="3.30.56.10">
    <property type="match status" value="1"/>
</dbReference>
<dbReference type="PANTHER" id="PTHR10947:SF0">
    <property type="entry name" value="PHENYLALANINE--TRNA LIGASE BETA SUBUNIT"/>
    <property type="match status" value="1"/>
</dbReference>
<dbReference type="Proteomes" id="UP000509448">
    <property type="component" value="Chromosome"/>
</dbReference>
<proteinExistence type="inferred from homology"/>
<evidence type="ECO:0000256" key="12">
    <source>
        <dbReference type="ARBA" id="ARBA00023146"/>
    </source>
</evidence>
<dbReference type="EC" id="6.1.1.20" evidence="4"/>
<dbReference type="GO" id="GO:0000287">
    <property type="term" value="F:magnesium ion binding"/>
    <property type="evidence" value="ECO:0007669"/>
    <property type="project" value="InterPro"/>
</dbReference>
<keyword evidence="10" id="KW-0460">Magnesium</keyword>
<evidence type="ECO:0000313" key="14">
    <source>
        <dbReference type="EMBL" id="BBE41458.1"/>
    </source>
</evidence>
<dbReference type="CDD" id="cd00769">
    <property type="entry name" value="PheRS_beta_core"/>
    <property type="match status" value="1"/>
</dbReference>
<name>A0A4P2VJF8_9ARCH</name>
<dbReference type="Pfam" id="PF03484">
    <property type="entry name" value="B5"/>
    <property type="match status" value="1"/>
</dbReference>
<organism evidence="14 15">
    <name type="scientific">Conexivisphaera calida</name>
    <dbReference type="NCBI Taxonomy" id="1874277"/>
    <lineage>
        <taxon>Archaea</taxon>
        <taxon>Nitrososphaerota</taxon>
        <taxon>Conexivisphaeria</taxon>
        <taxon>Conexivisphaerales</taxon>
        <taxon>Conexivisphaeraceae</taxon>
        <taxon>Conexivisphaera</taxon>
    </lineage>
</organism>
<dbReference type="InterPro" id="IPR045864">
    <property type="entry name" value="aa-tRNA-synth_II/BPL/LPL"/>
</dbReference>
<keyword evidence="6 14" id="KW-0436">Ligase</keyword>
<comment type="similarity">
    <text evidence="3">Belongs to the phenylalanyl-tRNA synthetase beta subunit family. Type 2 subfamily.</text>
</comment>
<evidence type="ECO:0000256" key="3">
    <source>
        <dbReference type="ARBA" id="ARBA00007438"/>
    </source>
</evidence>
<dbReference type="GO" id="GO:0004826">
    <property type="term" value="F:phenylalanine-tRNA ligase activity"/>
    <property type="evidence" value="ECO:0007669"/>
    <property type="project" value="UniProtKB-EC"/>
</dbReference>
<dbReference type="InterPro" id="IPR041616">
    <property type="entry name" value="PheRS_beta_core"/>
</dbReference>
<evidence type="ECO:0000259" key="13">
    <source>
        <dbReference type="PROSITE" id="PS51483"/>
    </source>
</evidence>
<evidence type="ECO:0000313" key="15">
    <source>
        <dbReference type="Proteomes" id="UP000509448"/>
    </source>
</evidence>
<evidence type="ECO:0000256" key="2">
    <source>
        <dbReference type="ARBA" id="ARBA00004496"/>
    </source>
</evidence>
<dbReference type="NCBIfam" id="TIGR00471">
    <property type="entry name" value="pheT_arch"/>
    <property type="match status" value="1"/>
</dbReference>
<evidence type="ECO:0000256" key="11">
    <source>
        <dbReference type="ARBA" id="ARBA00022917"/>
    </source>
</evidence>
<evidence type="ECO:0000256" key="4">
    <source>
        <dbReference type="ARBA" id="ARBA00012814"/>
    </source>
</evidence>
<dbReference type="PROSITE" id="PS51483">
    <property type="entry name" value="B5"/>
    <property type="match status" value="1"/>
</dbReference>
<evidence type="ECO:0000256" key="10">
    <source>
        <dbReference type="ARBA" id="ARBA00022842"/>
    </source>
</evidence>
<dbReference type="GO" id="GO:0009328">
    <property type="term" value="C:phenylalanine-tRNA ligase complex"/>
    <property type="evidence" value="ECO:0007669"/>
    <property type="project" value="TreeGrafter"/>
</dbReference>
<keyword evidence="11" id="KW-0648">Protein biosynthesis</keyword>
<dbReference type="InterPro" id="IPR005147">
    <property type="entry name" value="tRNA_synthase_B5-dom"/>
</dbReference>
<keyword evidence="9" id="KW-0067">ATP-binding</keyword>
<evidence type="ECO:0000256" key="6">
    <source>
        <dbReference type="ARBA" id="ARBA00022598"/>
    </source>
</evidence>
<dbReference type="InterPro" id="IPR004531">
    <property type="entry name" value="Phe-tRNA-synth_IIc_bsu_arc_euk"/>
</dbReference>
<evidence type="ECO:0000256" key="8">
    <source>
        <dbReference type="ARBA" id="ARBA00022741"/>
    </source>
</evidence>
<keyword evidence="7" id="KW-0479">Metal-binding</keyword>